<evidence type="ECO:0000256" key="4">
    <source>
        <dbReference type="ARBA" id="ARBA00022475"/>
    </source>
</evidence>
<keyword evidence="7" id="KW-0472">Membrane</keyword>
<evidence type="ECO:0000256" key="6">
    <source>
        <dbReference type="ARBA" id="ARBA00022840"/>
    </source>
</evidence>
<evidence type="ECO:0000259" key="8">
    <source>
        <dbReference type="PROSITE" id="PS50893"/>
    </source>
</evidence>
<dbReference type="SMART" id="SM00382">
    <property type="entry name" value="AAA"/>
    <property type="match status" value="1"/>
</dbReference>
<dbReference type="InterPro" id="IPR013563">
    <property type="entry name" value="Oligopep_ABC_C"/>
</dbReference>
<keyword evidence="3" id="KW-0813">Transport</keyword>
<dbReference type="PANTHER" id="PTHR43297">
    <property type="entry name" value="OLIGOPEPTIDE TRANSPORT ATP-BINDING PROTEIN APPD"/>
    <property type="match status" value="1"/>
</dbReference>
<evidence type="ECO:0000256" key="7">
    <source>
        <dbReference type="ARBA" id="ARBA00023136"/>
    </source>
</evidence>
<keyword evidence="4" id="KW-1003">Cell membrane</keyword>
<evidence type="ECO:0000256" key="2">
    <source>
        <dbReference type="ARBA" id="ARBA00005417"/>
    </source>
</evidence>
<keyword evidence="5" id="KW-0547">Nucleotide-binding</keyword>
<dbReference type="Proteomes" id="UP001199642">
    <property type="component" value="Chromosome"/>
</dbReference>
<keyword evidence="10" id="KW-1185">Reference proteome</keyword>
<dbReference type="RefSeq" id="WP_231819150.1">
    <property type="nucleotide sequence ID" value="NZ_CP082781.1"/>
</dbReference>
<dbReference type="CDD" id="cd03257">
    <property type="entry name" value="ABC_NikE_OppD_transporters"/>
    <property type="match status" value="1"/>
</dbReference>
<dbReference type="InterPro" id="IPR003439">
    <property type="entry name" value="ABC_transporter-like_ATP-bd"/>
</dbReference>
<dbReference type="GO" id="GO:0005524">
    <property type="term" value="F:ATP binding"/>
    <property type="evidence" value="ECO:0007669"/>
    <property type="project" value="UniProtKB-KW"/>
</dbReference>
<sequence>MTQKTTAPLLEIDGLYAGIPRRGEVQSILRDVALSIRPGEMVGVVGESGSGKSMTALSILGLLPPSVRITAGTVSFGGEDLASAPDRVLRRVRGRRIGMVFQDPMTTLDPVVRVGRQIEEAYRIHHPRARRSEARTRAAEVLDLVGVPDVRRRMDQYPHQWSGGMRQRAVIAMALVNDPELLIADEPTTALDATIQAQVLEVLARARSELGVAIMLITHDLGVIAQYADRVLVMYAGQMMESATTAELFHDSRHPYARALIRSRPGLVEPGRRLAAIPGQPPSLDALPTGCPFAPRCTAPFKSDRCRDEPTALAPSADGRLSACHYRDRKEEGR</sequence>
<reference evidence="9 10" key="1">
    <citation type="submission" date="2023-01" db="EMBL/GenBank/DDBJ databases">
        <title>Characterization of estradiol degrading bacteria Microbacterium sp. MZT7 and reveal degrading genes through genome analysis.</title>
        <authorList>
            <person name="Hao P."/>
            <person name="Gao Y."/>
        </authorList>
    </citation>
    <scope>NUCLEOTIDE SEQUENCE [LARGE SCALE GENOMIC DNA]</scope>
    <source>
        <strain evidence="9 10">MZT7</strain>
    </source>
</reference>
<accession>A0ABY3RQT9</accession>
<protein>
    <submittedName>
        <fullName evidence="9">ABC transporter ATP-binding protein</fullName>
    </submittedName>
</protein>
<dbReference type="InterPro" id="IPR050388">
    <property type="entry name" value="ABC_Ni/Peptide_Import"/>
</dbReference>
<proteinExistence type="inferred from homology"/>
<evidence type="ECO:0000313" key="9">
    <source>
        <dbReference type="EMBL" id="UGS25234.1"/>
    </source>
</evidence>
<evidence type="ECO:0000256" key="3">
    <source>
        <dbReference type="ARBA" id="ARBA00022448"/>
    </source>
</evidence>
<evidence type="ECO:0000256" key="1">
    <source>
        <dbReference type="ARBA" id="ARBA00004202"/>
    </source>
</evidence>
<organism evidence="9 10">
    <name type="scientific">Microbacterium resistens</name>
    <dbReference type="NCBI Taxonomy" id="156977"/>
    <lineage>
        <taxon>Bacteria</taxon>
        <taxon>Bacillati</taxon>
        <taxon>Actinomycetota</taxon>
        <taxon>Actinomycetes</taxon>
        <taxon>Micrococcales</taxon>
        <taxon>Microbacteriaceae</taxon>
        <taxon>Microbacterium</taxon>
    </lineage>
</organism>
<dbReference type="SUPFAM" id="SSF52540">
    <property type="entry name" value="P-loop containing nucleoside triphosphate hydrolases"/>
    <property type="match status" value="1"/>
</dbReference>
<evidence type="ECO:0000256" key="5">
    <source>
        <dbReference type="ARBA" id="ARBA00022741"/>
    </source>
</evidence>
<comment type="subcellular location">
    <subcellularLocation>
        <location evidence="1">Cell membrane</location>
        <topology evidence="1">Peripheral membrane protein</topology>
    </subcellularLocation>
</comment>
<dbReference type="PROSITE" id="PS50893">
    <property type="entry name" value="ABC_TRANSPORTER_2"/>
    <property type="match status" value="1"/>
</dbReference>
<comment type="similarity">
    <text evidence="2">Belongs to the ABC transporter superfamily.</text>
</comment>
<dbReference type="InterPro" id="IPR003593">
    <property type="entry name" value="AAA+_ATPase"/>
</dbReference>
<dbReference type="Pfam" id="PF08352">
    <property type="entry name" value="oligo_HPY"/>
    <property type="match status" value="1"/>
</dbReference>
<dbReference type="EMBL" id="CP082781">
    <property type="protein sequence ID" value="UGS25234.1"/>
    <property type="molecule type" value="Genomic_DNA"/>
</dbReference>
<dbReference type="Pfam" id="PF00005">
    <property type="entry name" value="ABC_tran"/>
    <property type="match status" value="1"/>
</dbReference>
<dbReference type="PANTHER" id="PTHR43297:SF2">
    <property type="entry name" value="DIPEPTIDE TRANSPORT ATP-BINDING PROTEIN DPPD"/>
    <property type="match status" value="1"/>
</dbReference>
<dbReference type="NCBIfam" id="TIGR01727">
    <property type="entry name" value="oligo_HPY"/>
    <property type="match status" value="1"/>
</dbReference>
<evidence type="ECO:0000313" key="10">
    <source>
        <dbReference type="Proteomes" id="UP001199642"/>
    </source>
</evidence>
<dbReference type="InterPro" id="IPR027417">
    <property type="entry name" value="P-loop_NTPase"/>
</dbReference>
<dbReference type="Gene3D" id="3.40.50.300">
    <property type="entry name" value="P-loop containing nucleotide triphosphate hydrolases"/>
    <property type="match status" value="1"/>
</dbReference>
<gene>
    <name evidence="9" type="ORF">K8F61_11085</name>
</gene>
<keyword evidence="6 9" id="KW-0067">ATP-binding</keyword>
<name>A0ABY3RQT9_9MICO</name>
<feature type="domain" description="ABC transporter" evidence="8">
    <location>
        <begin position="10"/>
        <end position="261"/>
    </location>
</feature>